<evidence type="ECO:0000313" key="1">
    <source>
        <dbReference type="EMBL" id="QNP56811.1"/>
    </source>
</evidence>
<organism evidence="1 2">
    <name type="scientific">Tessaracoccus defluvii</name>
    <dbReference type="NCBI Taxonomy" id="1285901"/>
    <lineage>
        <taxon>Bacteria</taxon>
        <taxon>Bacillati</taxon>
        <taxon>Actinomycetota</taxon>
        <taxon>Actinomycetes</taxon>
        <taxon>Propionibacteriales</taxon>
        <taxon>Propionibacteriaceae</taxon>
        <taxon>Tessaracoccus</taxon>
    </lineage>
</organism>
<keyword evidence="2" id="KW-1185">Reference proteome</keyword>
<accession>A0A7H0H8E5</accession>
<name>A0A7H0H8E5_9ACTN</name>
<proteinExistence type="predicted"/>
<evidence type="ECO:0000313" key="2">
    <source>
        <dbReference type="Proteomes" id="UP000516117"/>
    </source>
</evidence>
<dbReference type="AlphaFoldDB" id="A0A7H0H8E5"/>
<gene>
    <name evidence="1" type="ORF">H9L22_05495</name>
</gene>
<sequence length="58" mass="6207">MGWSMVVYASRVQEKPPNGTFPEANSIATQTAGTSTGHARSVTIFEIASAMSPHQTLR</sequence>
<reference evidence="1 2" key="1">
    <citation type="submission" date="2020-08" db="EMBL/GenBank/DDBJ databases">
        <title>Genome sequence of Tessaracoccus defluvii JCM 17540T.</title>
        <authorList>
            <person name="Hyun D.-W."/>
            <person name="Bae J.-W."/>
        </authorList>
    </citation>
    <scope>NUCLEOTIDE SEQUENCE [LARGE SCALE GENOMIC DNA]</scope>
    <source>
        <strain evidence="1 2">JCM 17540</strain>
    </source>
</reference>
<dbReference type="Proteomes" id="UP000516117">
    <property type="component" value="Chromosome"/>
</dbReference>
<protein>
    <submittedName>
        <fullName evidence="1">Uncharacterized protein</fullName>
    </submittedName>
</protein>
<dbReference type="EMBL" id="CP060789">
    <property type="protein sequence ID" value="QNP56811.1"/>
    <property type="molecule type" value="Genomic_DNA"/>
</dbReference>
<dbReference type="KEGG" id="tdf:H9L22_05495"/>